<evidence type="ECO:0000313" key="1">
    <source>
        <dbReference type="EMBL" id="SSW96313.1"/>
    </source>
</evidence>
<organism evidence="1">
    <name type="scientific">Arsenophonus endosymbiont of Trialeurodes vaporariorum</name>
    <dbReference type="NCBI Taxonomy" id="235567"/>
    <lineage>
        <taxon>Bacteria</taxon>
        <taxon>Pseudomonadati</taxon>
        <taxon>Pseudomonadota</taxon>
        <taxon>Gammaproteobacteria</taxon>
        <taxon>Enterobacterales</taxon>
        <taxon>Morganellaceae</taxon>
        <taxon>Arsenophonus</taxon>
    </lineage>
</organism>
<accession>A0A3B0M282</accession>
<sequence length="129" mass="15220">MRENDIKKDLSRITGLEAFPLKLPSKQLEGIIYQRISDPKVFTGLAKTTLVQARYQITVQLLNDYEKALWLSEKIKEEWGKIEHDYLGDYPVQHVERGNLIQDREELTENRTCYRITRDFILTYAEDAE</sequence>
<dbReference type="EMBL" id="UFQR01000013">
    <property type="protein sequence ID" value="SSW96313.1"/>
    <property type="molecule type" value="Genomic_DNA"/>
</dbReference>
<reference evidence="1" key="1">
    <citation type="submission" date="2018-04" db="EMBL/GenBank/DDBJ databases">
        <authorList>
            <person name="Go L.Y."/>
            <person name="Mitchell J.A."/>
        </authorList>
    </citation>
    <scope>NUCLEOTIDE SEQUENCE</scope>
    <source>
        <strain evidence="1">ARTV</strain>
    </source>
</reference>
<protein>
    <submittedName>
        <fullName evidence="1">Uncharacterized protein</fullName>
    </submittedName>
</protein>
<name>A0A3B0M282_9GAMM</name>
<dbReference type="AlphaFoldDB" id="A0A3B0M282"/>
<proteinExistence type="predicted"/>
<gene>
    <name evidence="1" type="ORF">ARTV_2677</name>
</gene>